<dbReference type="Gene3D" id="3.10.590.10">
    <property type="entry name" value="ph1033 like domains"/>
    <property type="match status" value="1"/>
</dbReference>
<comment type="function">
    <text evidence="1">Specifically recognizes and binds N6-methyladenosine (m6A)-containing RNAs, and regulates mRNA stability. M6A is a modification present at internal sites of mRNAs and some non-coding RNAs and plays a role in mRNA stability and processing.</text>
</comment>
<dbReference type="EMBL" id="JAPFFM010000002">
    <property type="protein sequence ID" value="KAJ6772269.1"/>
    <property type="molecule type" value="Genomic_DNA"/>
</dbReference>
<organism evidence="4 5">
    <name type="scientific">Salix koriyanagi</name>
    <dbReference type="NCBI Taxonomy" id="2511006"/>
    <lineage>
        <taxon>Eukaryota</taxon>
        <taxon>Viridiplantae</taxon>
        <taxon>Streptophyta</taxon>
        <taxon>Embryophyta</taxon>
        <taxon>Tracheophyta</taxon>
        <taxon>Spermatophyta</taxon>
        <taxon>Magnoliopsida</taxon>
        <taxon>eudicotyledons</taxon>
        <taxon>Gunneridae</taxon>
        <taxon>Pentapetalae</taxon>
        <taxon>rosids</taxon>
        <taxon>fabids</taxon>
        <taxon>Malpighiales</taxon>
        <taxon>Salicaceae</taxon>
        <taxon>Saliceae</taxon>
        <taxon>Salix</taxon>
    </lineage>
</organism>
<sequence length="704" mass="77434">MLQIPITSLSKFQNEEISRGGSLGMDIYNVSGHENAEIYLIQGAEVNPLLTSPVVEQVEAMYNEGTPEFIAGQGLLYPAATNYGYYCTGFETPVEWEDHQKIFGVDGPEIQYSGAKTESLPYVYYTPSYGYAQSPYNPYNPYIPGAMLGIDGPYAGAPQYYPISPYQDPVSSSGYISVALQPEVFPNGLADPLVGTGMSRSGRPDGRSFKHGVSSSSAAFARNGPRPASNQTNSSYRISEGAKTNVGPSKQSMTHGGVSTSSIPTQASLHTLQGRSASGPTRPFDKISNGKMDKLQSKTHDGRTLSDRNGNVELLGEQNRGPRTNKLKNQAAVKASTTKVGDINGLGNIIIQTDQYNKDDFSTDYLDAKFFVIKSYSEDDVHKSIKYNVWSSTPHGNKKLQTAFEDAQKLAAGRPRGCPIFLFFSVNASGQFCGAAEMIGPVDLHRDMDFWQQDKWSGSFLVKWHIIKDIPNSSFRHIILVNNESKPVTNSRDTQEIMYKQGLEMLKIFKNQPLKTSILDDFMKKKGRLMFKSFRSPLFIPALNPAIKLNGHAKHPPHKDESMKHNDLNSTKKTDENKNEKIMNPNDCNSWNQVETNKDEKFMDHNDRNSLTNTGTSATEQLYSDVTISSRGKDSGQVTVDSDDDIGSVLKIGSLDIDPKQTESNSLPSAANKSAFFVTVGSMPVKVNGMSESSGFLTVGYYPP</sequence>
<feature type="compositionally biased region" description="Basic and acidic residues" evidence="2">
    <location>
        <begin position="291"/>
        <end position="306"/>
    </location>
</feature>
<feature type="region of interest" description="Disordered" evidence="2">
    <location>
        <begin position="550"/>
        <end position="593"/>
    </location>
</feature>
<reference evidence="4" key="1">
    <citation type="submission" date="2022-11" db="EMBL/GenBank/DDBJ databases">
        <authorList>
            <person name="Hyden B.L."/>
            <person name="Feng K."/>
            <person name="Yates T."/>
            <person name="Jawdy S."/>
            <person name="Smart L.B."/>
            <person name="Muchero W."/>
        </authorList>
    </citation>
    <scope>NUCLEOTIDE SEQUENCE</scope>
    <source>
        <tissue evidence="4">Shoot tip</tissue>
    </source>
</reference>
<feature type="region of interest" description="Disordered" evidence="2">
    <location>
        <begin position="195"/>
        <end position="325"/>
    </location>
</feature>
<evidence type="ECO:0000259" key="3">
    <source>
        <dbReference type="PROSITE" id="PS50882"/>
    </source>
</evidence>
<dbReference type="GO" id="GO:0003729">
    <property type="term" value="F:mRNA binding"/>
    <property type="evidence" value="ECO:0007669"/>
    <property type="project" value="UniProtKB-UniRule"/>
</dbReference>
<reference evidence="4" key="2">
    <citation type="journal article" date="2023" name="Int. J. Mol. Sci.">
        <title>De Novo Assembly and Annotation of 11 Diverse Shrub Willow (Salix) Genomes Reveals Novel Gene Organization in Sex-Linked Regions.</title>
        <authorList>
            <person name="Hyden B."/>
            <person name="Feng K."/>
            <person name="Yates T.B."/>
            <person name="Jawdy S."/>
            <person name="Cereghino C."/>
            <person name="Smart L.B."/>
            <person name="Muchero W."/>
        </authorList>
    </citation>
    <scope>NUCLEOTIDE SEQUENCE</scope>
    <source>
        <tissue evidence="4">Shoot tip</tissue>
    </source>
</reference>
<evidence type="ECO:0000313" key="5">
    <source>
        <dbReference type="Proteomes" id="UP001151752"/>
    </source>
</evidence>
<dbReference type="CDD" id="cd21134">
    <property type="entry name" value="YTH"/>
    <property type="match status" value="1"/>
</dbReference>
<evidence type="ECO:0000256" key="2">
    <source>
        <dbReference type="SAM" id="MobiDB-lite"/>
    </source>
</evidence>
<accession>A0A9Q0WSJ0</accession>
<gene>
    <name evidence="4" type="ORF">OIU74_018489</name>
</gene>
<feature type="compositionally biased region" description="Polar residues" evidence="2">
    <location>
        <begin position="228"/>
        <end position="237"/>
    </location>
</feature>
<dbReference type="Proteomes" id="UP001151752">
    <property type="component" value="Chromosome 10"/>
</dbReference>
<dbReference type="PANTHER" id="PTHR12357">
    <property type="entry name" value="YTH YT521-B HOMOLOGY DOMAIN-CONTAINING"/>
    <property type="match status" value="1"/>
</dbReference>
<feature type="compositionally biased region" description="Basic and acidic residues" evidence="2">
    <location>
        <begin position="558"/>
        <end position="581"/>
    </location>
</feature>
<keyword evidence="5" id="KW-1185">Reference proteome</keyword>
<feature type="compositionally biased region" description="Polar residues" evidence="2">
    <location>
        <begin position="246"/>
        <end position="279"/>
    </location>
</feature>
<keyword evidence="1" id="KW-0694">RNA-binding</keyword>
<comment type="similarity">
    <text evidence="1">Belongs to the YTHDF family.</text>
</comment>
<comment type="caution">
    <text evidence="4">The sequence shown here is derived from an EMBL/GenBank/DDBJ whole genome shotgun (WGS) entry which is preliminary data.</text>
</comment>
<dbReference type="PROSITE" id="PS50882">
    <property type="entry name" value="YTH"/>
    <property type="match status" value="1"/>
</dbReference>
<evidence type="ECO:0000256" key="1">
    <source>
        <dbReference type="RuleBase" id="RU369095"/>
    </source>
</evidence>
<feature type="compositionally biased region" description="Basic and acidic residues" evidence="2">
    <location>
        <begin position="599"/>
        <end position="608"/>
    </location>
</feature>
<dbReference type="GO" id="GO:0061157">
    <property type="term" value="P:mRNA destabilization"/>
    <property type="evidence" value="ECO:0007669"/>
    <property type="project" value="TreeGrafter"/>
</dbReference>
<feature type="domain" description="YTH" evidence="3">
    <location>
        <begin position="368"/>
        <end position="509"/>
    </location>
</feature>
<dbReference type="AlphaFoldDB" id="A0A9Q0WSJ0"/>
<dbReference type="GO" id="GO:0005737">
    <property type="term" value="C:cytoplasm"/>
    <property type="evidence" value="ECO:0007669"/>
    <property type="project" value="TreeGrafter"/>
</dbReference>
<dbReference type="InterPro" id="IPR045168">
    <property type="entry name" value="YTH_prot"/>
</dbReference>
<name>A0A9Q0WSJ0_9ROSI</name>
<evidence type="ECO:0000313" key="4">
    <source>
        <dbReference type="EMBL" id="KAJ6772269.1"/>
    </source>
</evidence>
<dbReference type="Pfam" id="PF04146">
    <property type="entry name" value="YTH"/>
    <property type="match status" value="1"/>
</dbReference>
<dbReference type="PANTHER" id="PTHR12357:SF92">
    <property type="entry name" value="YTH DOMAIN-CONTAINING FAMILY PROTEIN"/>
    <property type="match status" value="1"/>
</dbReference>
<feature type="compositionally biased region" description="Polar residues" evidence="2">
    <location>
        <begin position="609"/>
        <end position="618"/>
    </location>
</feature>
<protein>
    <recommendedName>
        <fullName evidence="1">YTH domain-containing family protein</fullName>
    </recommendedName>
</protein>
<feature type="region of interest" description="Disordered" evidence="2">
    <location>
        <begin position="599"/>
        <end position="618"/>
    </location>
</feature>
<dbReference type="InterPro" id="IPR007275">
    <property type="entry name" value="YTH_domain"/>
</dbReference>
<dbReference type="GO" id="GO:1990247">
    <property type="term" value="F:N6-methyladenosine-containing RNA reader activity"/>
    <property type="evidence" value="ECO:0007669"/>
    <property type="project" value="UniProtKB-UniRule"/>
</dbReference>
<proteinExistence type="inferred from homology"/>